<evidence type="ECO:0000256" key="6">
    <source>
        <dbReference type="ARBA" id="ARBA00023288"/>
    </source>
</evidence>
<evidence type="ECO:0000313" key="9">
    <source>
        <dbReference type="EMBL" id="MFC4334692.1"/>
    </source>
</evidence>
<keyword evidence="4 7" id="KW-0732">Signal</keyword>
<evidence type="ECO:0000256" key="1">
    <source>
        <dbReference type="ARBA" id="ARBA00004193"/>
    </source>
</evidence>
<dbReference type="EMBL" id="JBHSDK010000008">
    <property type="protein sequence ID" value="MFC4334692.1"/>
    <property type="molecule type" value="Genomic_DNA"/>
</dbReference>
<evidence type="ECO:0000256" key="4">
    <source>
        <dbReference type="ARBA" id="ARBA00022729"/>
    </source>
</evidence>
<evidence type="ECO:0000313" key="10">
    <source>
        <dbReference type="Proteomes" id="UP001595823"/>
    </source>
</evidence>
<keyword evidence="5" id="KW-0472">Membrane</keyword>
<evidence type="ECO:0000256" key="2">
    <source>
        <dbReference type="ARBA" id="ARBA00008610"/>
    </source>
</evidence>
<name>A0ABV8TVM9_9ACTN</name>
<sequence>MGAIKSSFKVALAGSAAASLALLSACGQPPTDKDNGGSGNEYGNKDASFKACMVTDSGGIDDRSFNESGWEGFKAAVDDNDDIFATYFQSNNSDDFAPNLSNATGRDCNIVIGVGGLMEKPITDIAEQNPEQRYGIVDGHVDAENVYSMEFNAAESSFLAGYAAAGMSDSGTIATWGGMQIPPVTIFMDGYVDGVEQYNEDNDDDVKILGWDVEKQEGSFTGDFEDSSKGKSLTENFIAQGADIILPVAGPVGLGGASAVEAAGGDVSMVWVDADGYEALPEEYREFVLTSSMKNISAAVQVALQNAYDEGDKGGRYVGTLENDGVELAPFHDFDDQVPSELKDQVEDLKEQIISGDITVESPSAPSEE</sequence>
<feature type="signal peptide" evidence="7">
    <location>
        <begin position="1"/>
        <end position="27"/>
    </location>
</feature>
<dbReference type="SUPFAM" id="SSF53822">
    <property type="entry name" value="Periplasmic binding protein-like I"/>
    <property type="match status" value="1"/>
</dbReference>
<dbReference type="InterPro" id="IPR003760">
    <property type="entry name" value="PnrA-like"/>
</dbReference>
<reference evidence="10" key="1">
    <citation type="journal article" date="2019" name="Int. J. Syst. Evol. Microbiol.">
        <title>The Global Catalogue of Microorganisms (GCM) 10K type strain sequencing project: providing services to taxonomists for standard genome sequencing and annotation.</title>
        <authorList>
            <consortium name="The Broad Institute Genomics Platform"/>
            <consortium name="The Broad Institute Genome Sequencing Center for Infectious Disease"/>
            <person name="Wu L."/>
            <person name="Ma J."/>
        </authorList>
    </citation>
    <scope>NUCLEOTIDE SEQUENCE [LARGE SCALE GENOMIC DNA]</scope>
    <source>
        <strain evidence="10">IBRC-M 10908</strain>
    </source>
</reference>
<gene>
    <name evidence="9" type="ORF">ACFPET_05725</name>
</gene>
<dbReference type="Proteomes" id="UP001595823">
    <property type="component" value="Unassembled WGS sequence"/>
</dbReference>
<proteinExistence type="inferred from homology"/>
<dbReference type="InterPro" id="IPR050957">
    <property type="entry name" value="BMP_lipoprotein"/>
</dbReference>
<evidence type="ECO:0000259" key="8">
    <source>
        <dbReference type="Pfam" id="PF02608"/>
    </source>
</evidence>
<dbReference type="PROSITE" id="PS51257">
    <property type="entry name" value="PROKAR_LIPOPROTEIN"/>
    <property type="match status" value="1"/>
</dbReference>
<dbReference type="CDD" id="cd06354">
    <property type="entry name" value="PBP1_PrnA-like"/>
    <property type="match status" value="1"/>
</dbReference>
<evidence type="ECO:0000256" key="5">
    <source>
        <dbReference type="ARBA" id="ARBA00023136"/>
    </source>
</evidence>
<protein>
    <submittedName>
        <fullName evidence="9">BMP family protein</fullName>
    </submittedName>
</protein>
<comment type="subcellular location">
    <subcellularLocation>
        <location evidence="1">Cell membrane</location>
        <topology evidence="1">Lipid-anchor</topology>
    </subcellularLocation>
</comment>
<keyword evidence="3" id="KW-1003">Cell membrane</keyword>
<comment type="caution">
    <text evidence="9">The sequence shown here is derived from an EMBL/GenBank/DDBJ whole genome shotgun (WGS) entry which is preliminary data.</text>
</comment>
<dbReference type="RefSeq" id="WP_380618638.1">
    <property type="nucleotide sequence ID" value="NZ_JBHSDK010000008.1"/>
</dbReference>
<dbReference type="InterPro" id="IPR028082">
    <property type="entry name" value="Peripla_BP_I"/>
</dbReference>
<keyword evidence="6" id="KW-0449">Lipoprotein</keyword>
<dbReference type="PANTHER" id="PTHR34296:SF2">
    <property type="entry name" value="ABC TRANSPORTER GUANOSINE-BINDING PROTEIN NUPN"/>
    <property type="match status" value="1"/>
</dbReference>
<dbReference type="PANTHER" id="PTHR34296">
    <property type="entry name" value="TRANSCRIPTIONAL ACTIVATOR PROTEIN MED"/>
    <property type="match status" value="1"/>
</dbReference>
<dbReference type="Pfam" id="PF02608">
    <property type="entry name" value="Bmp"/>
    <property type="match status" value="1"/>
</dbReference>
<dbReference type="Gene3D" id="3.40.50.2300">
    <property type="match status" value="2"/>
</dbReference>
<organism evidence="9 10">
    <name type="scientific">Salininema proteolyticum</name>
    <dbReference type="NCBI Taxonomy" id="1607685"/>
    <lineage>
        <taxon>Bacteria</taxon>
        <taxon>Bacillati</taxon>
        <taxon>Actinomycetota</taxon>
        <taxon>Actinomycetes</taxon>
        <taxon>Glycomycetales</taxon>
        <taxon>Glycomycetaceae</taxon>
        <taxon>Salininema</taxon>
    </lineage>
</organism>
<feature type="domain" description="ABC transporter substrate-binding protein PnrA-like" evidence="8">
    <location>
        <begin position="51"/>
        <end position="361"/>
    </location>
</feature>
<keyword evidence="10" id="KW-1185">Reference proteome</keyword>
<evidence type="ECO:0000256" key="7">
    <source>
        <dbReference type="SAM" id="SignalP"/>
    </source>
</evidence>
<feature type="chain" id="PRO_5046241738" evidence="7">
    <location>
        <begin position="28"/>
        <end position="369"/>
    </location>
</feature>
<comment type="similarity">
    <text evidence="2">Belongs to the BMP lipoprotein family.</text>
</comment>
<evidence type="ECO:0000256" key="3">
    <source>
        <dbReference type="ARBA" id="ARBA00022475"/>
    </source>
</evidence>
<accession>A0ABV8TVM9</accession>